<name>A0A1I0P5A7_9EURY</name>
<dbReference type="PANTHER" id="PTHR43433">
    <property type="entry name" value="HYDROLASE, ALPHA/BETA FOLD FAMILY PROTEIN"/>
    <property type="match status" value="1"/>
</dbReference>
<dbReference type="PANTHER" id="PTHR43433:SF10">
    <property type="entry name" value="AB HYDROLASE-1 DOMAIN-CONTAINING PROTEIN"/>
    <property type="match status" value="1"/>
</dbReference>
<evidence type="ECO:0000256" key="1">
    <source>
        <dbReference type="SAM" id="MobiDB-lite"/>
    </source>
</evidence>
<dbReference type="EMBL" id="FOJA01000001">
    <property type="protein sequence ID" value="SEW09549.1"/>
    <property type="molecule type" value="Genomic_DNA"/>
</dbReference>
<feature type="domain" description="AB hydrolase-1" evidence="2">
    <location>
        <begin position="48"/>
        <end position="160"/>
    </location>
</feature>
<dbReference type="SUPFAM" id="SSF53474">
    <property type="entry name" value="alpha/beta-Hydrolases"/>
    <property type="match status" value="1"/>
</dbReference>
<dbReference type="AlphaFoldDB" id="A0A1I0P5A7"/>
<keyword evidence="4" id="KW-1185">Reference proteome</keyword>
<dbReference type="InterPro" id="IPR029058">
    <property type="entry name" value="AB_hydrolase_fold"/>
</dbReference>
<dbReference type="InterPro" id="IPR050471">
    <property type="entry name" value="AB_hydrolase"/>
</dbReference>
<dbReference type="RefSeq" id="WP_089668639.1">
    <property type="nucleotide sequence ID" value="NZ_FOJA01000001.1"/>
</dbReference>
<evidence type="ECO:0000313" key="3">
    <source>
        <dbReference type="EMBL" id="SEW09549.1"/>
    </source>
</evidence>
<dbReference type="Gene3D" id="3.40.50.1820">
    <property type="entry name" value="alpha/beta hydrolase"/>
    <property type="match status" value="1"/>
</dbReference>
<organism evidence="3 4">
    <name type="scientific">Halobacterium jilantaiense</name>
    <dbReference type="NCBI Taxonomy" id="355548"/>
    <lineage>
        <taxon>Archaea</taxon>
        <taxon>Methanobacteriati</taxon>
        <taxon>Methanobacteriota</taxon>
        <taxon>Stenosarchaea group</taxon>
        <taxon>Halobacteria</taxon>
        <taxon>Halobacteriales</taxon>
        <taxon>Halobacteriaceae</taxon>
        <taxon>Halobacterium</taxon>
    </lineage>
</organism>
<feature type="region of interest" description="Disordered" evidence="1">
    <location>
        <begin position="1"/>
        <end position="28"/>
    </location>
</feature>
<dbReference type="Proteomes" id="UP000198518">
    <property type="component" value="Unassembled WGS sequence"/>
</dbReference>
<evidence type="ECO:0000313" key="4">
    <source>
        <dbReference type="Proteomes" id="UP000198518"/>
    </source>
</evidence>
<gene>
    <name evidence="3" type="ORF">SAMN04487945_1410</name>
</gene>
<dbReference type="Pfam" id="PF00561">
    <property type="entry name" value="Abhydrolase_1"/>
    <property type="match status" value="1"/>
</dbReference>
<accession>A0A1I0P5A7</accession>
<dbReference type="STRING" id="355548.SAMN04487945_1410"/>
<evidence type="ECO:0000259" key="2">
    <source>
        <dbReference type="Pfam" id="PF00561"/>
    </source>
</evidence>
<dbReference type="InterPro" id="IPR000073">
    <property type="entry name" value="AB_hydrolase_1"/>
</dbReference>
<dbReference type="OrthoDB" id="9890at2157"/>
<reference evidence="3 4" key="1">
    <citation type="submission" date="2016-10" db="EMBL/GenBank/DDBJ databases">
        <authorList>
            <person name="de Groot N.N."/>
        </authorList>
    </citation>
    <scope>NUCLEOTIDE SEQUENCE [LARGE SCALE GENOMIC DNA]</scope>
    <source>
        <strain evidence="3 4">CGMCC 1.5337</strain>
    </source>
</reference>
<proteinExistence type="predicted"/>
<sequence>MAAHSTRAAATVSLSASERDRTDAVAATDSGDERALAYAEYGDPDGTPLVFCHGFPGSRIQGSLLREAAREHGVRVLAPDRPGVGQSGAAGVRPLGAWADDVATLADRLGVDEYGVLGFSAGGPRALACAARTPERVTRCVVASGSPPPALADDLDGFVRAATRLGRHSVHFVRPLAWLCCRRIETATRFTDVVGDPQDGDLADPRLGESGRMLLADAREAVRQGPRPVAAELAALGRDWGFDLGDVAVPTRVVHGALDETVPVSAAEYVADGVPSAEFDTYDHAGHYLVLTEYAGDAVTWAAGE</sequence>
<protein>
    <submittedName>
        <fullName evidence="3">Pimeloyl-ACP methyl ester carboxylesterase</fullName>
    </submittedName>
</protein>
<dbReference type="PRINTS" id="PR00111">
    <property type="entry name" value="ABHYDROLASE"/>
</dbReference>